<proteinExistence type="inferred from homology"/>
<dbReference type="InterPro" id="IPR025997">
    <property type="entry name" value="SBP_2_dom"/>
</dbReference>
<evidence type="ECO:0000256" key="2">
    <source>
        <dbReference type="ARBA" id="ARBA00007639"/>
    </source>
</evidence>
<dbReference type="InterPro" id="IPR028082">
    <property type="entry name" value="Peripla_BP_I"/>
</dbReference>
<dbReference type="Pfam" id="PF13407">
    <property type="entry name" value="Peripla_BP_4"/>
    <property type="match status" value="1"/>
</dbReference>
<dbReference type="SUPFAM" id="SSF53822">
    <property type="entry name" value="Periplasmic binding protein-like I"/>
    <property type="match status" value="1"/>
</dbReference>
<name>A0A2S5DKQ0_9NEIS</name>
<feature type="domain" description="Periplasmic binding protein" evidence="5">
    <location>
        <begin position="71"/>
        <end position="321"/>
    </location>
</feature>
<evidence type="ECO:0000256" key="1">
    <source>
        <dbReference type="ARBA" id="ARBA00004196"/>
    </source>
</evidence>
<keyword evidence="7" id="KW-1185">Reference proteome</keyword>
<comment type="similarity">
    <text evidence="2">Belongs to the bacterial solute-binding protein 2 family.</text>
</comment>
<protein>
    <submittedName>
        <fullName evidence="6">ABC transporter</fullName>
    </submittedName>
</protein>
<sequence>MGGRLALAAAAGRTRRPPPVLARRSPPPQHGLDWNISPPRPASMRLASLLPAGLLITALCPQAQAAAPQKIGITVGALDNPFYQALVRGAVQTAHGLNPAVRVTSLSANFSLPRQQQQIQQLIAQKPDLILLGAVDSRAIGPQVRAARAAGIVVVAVDVDAPDVDGTVKSDNRQAGEISCRYLARQLDGKGELLIQGGPPVTSVSDRIAGCRAALAQFPGIHAREGVNGQGSSLGGQRALQADLARFAGLGAVFAINDRQALGCEKALPPRASLRIASVDGSPDIEQALHRSGPIVASASQSPYRIGREAVLLGQRLLSGQQTARQVTVPVTLLTRDSLPGYHGWRSQQPPVSER</sequence>
<keyword evidence="3" id="KW-0732">Signal</keyword>
<dbReference type="GO" id="GO:0030246">
    <property type="term" value="F:carbohydrate binding"/>
    <property type="evidence" value="ECO:0007669"/>
    <property type="project" value="UniProtKB-ARBA"/>
</dbReference>
<dbReference type="Proteomes" id="UP000237082">
    <property type="component" value="Unassembled WGS sequence"/>
</dbReference>
<feature type="region of interest" description="Disordered" evidence="4">
    <location>
        <begin position="7"/>
        <end position="37"/>
    </location>
</feature>
<evidence type="ECO:0000256" key="3">
    <source>
        <dbReference type="ARBA" id="ARBA00022729"/>
    </source>
</evidence>
<evidence type="ECO:0000259" key="5">
    <source>
        <dbReference type="Pfam" id="PF13407"/>
    </source>
</evidence>
<dbReference type="Gene3D" id="3.40.50.2300">
    <property type="match status" value="2"/>
</dbReference>
<dbReference type="EMBL" id="PQWB01000011">
    <property type="protein sequence ID" value="POZ63609.1"/>
    <property type="molecule type" value="Genomic_DNA"/>
</dbReference>
<dbReference type="PANTHER" id="PTHR46847:SF2">
    <property type="entry name" value="ABC TRANSPORTER SUGAR-BINDING PROTEIN"/>
    <property type="match status" value="1"/>
</dbReference>
<evidence type="ECO:0000256" key="4">
    <source>
        <dbReference type="SAM" id="MobiDB-lite"/>
    </source>
</evidence>
<dbReference type="AlphaFoldDB" id="A0A2S5DKQ0"/>
<accession>A0A2S5DKQ0</accession>
<dbReference type="PANTHER" id="PTHR46847">
    <property type="entry name" value="D-ALLOSE-BINDING PERIPLASMIC PROTEIN-RELATED"/>
    <property type="match status" value="1"/>
</dbReference>
<reference evidence="7" key="1">
    <citation type="submission" date="2018-02" db="EMBL/GenBank/DDBJ databases">
        <authorList>
            <person name="O'Hara-Hanley K."/>
            <person name="Soby S."/>
        </authorList>
    </citation>
    <scope>NUCLEOTIDE SEQUENCE [LARGE SCALE GENOMIC DNA]</scope>
    <source>
        <strain evidence="7">MWU14-2602</strain>
    </source>
</reference>
<comment type="subcellular location">
    <subcellularLocation>
        <location evidence="1">Cell envelope</location>
    </subcellularLocation>
</comment>
<feature type="compositionally biased region" description="Pro residues" evidence="4">
    <location>
        <begin position="17"/>
        <end position="29"/>
    </location>
</feature>
<gene>
    <name evidence="6" type="ORF">C2I19_02965</name>
</gene>
<comment type="caution">
    <text evidence="6">The sequence shown here is derived from an EMBL/GenBank/DDBJ whole genome shotgun (WGS) entry which is preliminary data.</text>
</comment>
<organism evidence="6 7">
    <name type="scientific">Chromobacterium alticapitis</name>
    <dbReference type="NCBI Taxonomy" id="2073169"/>
    <lineage>
        <taxon>Bacteria</taxon>
        <taxon>Pseudomonadati</taxon>
        <taxon>Pseudomonadota</taxon>
        <taxon>Betaproteobacteria</taxon>
        <taxon>Neisseriales</taxon>
        <taxon>Chromobacteriaceae</taxon>
        <taxon>Chromobacterium</taxon>
    </lineage>
</organism>
<dbReference type="GO" id="GO:0030313">
    <property type="term" value="C:cell envelope"/>
    <property type="evidence" value="ECO:0007669"/>
    <property type="project" value="UniProtKB-SubCell"/>
</dbReference>
<evidence type="ECO:0000313" key="6">
    <source>
        <dbReference type="EMBL" id="POZ63609.1"/>
    </source>
</evidence>
<evidence type="ECO:0000313" key="7">
    <source>
        <dbReference type="Proteomes" id="UP000237082"/>
    </source>
</evidence>